<evidence type="ECO:0000259" key="4">
    <source>
        <dbReference type="Pfam" id="PF07804"/>
    </source>
</evidence>
<gene>
    <name evidence="5" type="ORF">DSM19430T_33000</name>
</gene>
<dbReference type="InterPro" id="IPR052028">
    <property type="entry name" value="HipA_Ser/Thr_kinase"/>
</dbReference>
<proteinExistence type="inferred from homology"/>
<accession>A0A7J0BY37</accession>
<reference evidence="5 6" key="1">
    <citation type="submission" date="2020-05" db="EMBL/GenBank/DDBJ databases">
        <title>Draft genome sequence of Desulfovibrio psychrotolerans JS1T.</title>
        <authorList>
            <person name="Ueno A."/>
            <person name="Tamazawa S."/>
            <person name="Tamamura S."/>
            <person name="Murakami T."/>
            <person name="Kiyama T."/>
            <person name="Inomata H."/>
            <person name="Amano Y."/>
            <person name="Miyakawa K."/>
            <person name="Tamaki H."/>
            <person name="Naganuma T."/>
            <person name="Kaneko K."/>
        </authorList>
    </citation>
    <scope>NUCLEOTIDE SEQUENCE [LARGE SCALE GENOMIC DNA]</scope>
    <source>
        <strain evidence="5 6">JS1</strain>
    </source>
</reference>
<protein>
    <submittedName>
        <fullName evidence="5">Phosphatidylinositol kinase</fullName>
    </submittedName>
</protein>
<feature type="domain" description="HipA-like C-terminal" evidence="4">
    <location>
        <begin position="132"/>
        <end position="343"/>
    </location>
</feature>
<evidence type="ECO:0000313" key="6">
    <source>
        <dbReference type="Proteomes" id="UP000503820"/>
    </source>
</evidence>
<keyword evidence="6" id="KW-1185">Reference proteome</keyword>
<evidence type="ECO:0000256" key="1">
    <source>
        <dbReference type="ARBA" id="ARBA00010164"/>
    </source>
</evidence>
<dbReference type="Gene3D" id="1.10.1070.20">
    <property type="match status" value="1"/>
</dbReference>
<dbReference type="PANTHER" id="PTHR37419">
    <property type="entry name" value="SERINE/THREONINE-PROTEIN KINASE TOXIN HIPA"/>
    <property type="match status" value="1"/>
</dbReference>
<keyword evidence="3 5" id="KW-0418">Kinase</keyword>
<organism evidence="5 6">
    <name type="scientific">Desulfovibrio psychrotolerans</name>
    <dbReference type="NCBI Taxonomy" id="415242"/>
    <lineage>
        <taxon>Bacteria</taxon>
        <taxon>Pseudomonadati</taxon>
        <taxon>Thermodesulfobacteriota</taxon>
        <taxon>Desulfovibrionia</taxon>
        <taxon>Desulfovibrionales</taxon>
        <taxon>Desulfovibrionaceae</taxon>
        <taxon>Desulfovibrio</taxon>
    </lineage>
</organism>
<dbReference type="GO" id="GO:0004674">
    <property type="term" value="F:protein serine/threonine kinase activity"/>
    <property type="evidence" value="ECO:0007669"/>
    <property type="project" value="TreeGrafter"/>
</dbReference>
<evidence type="ECO:0000256" key="3">
    <source>
        <dbReference type="ARBA" id="ARBA00022777"/>
    </source>
</evidence>
<dbReference type="Pfam" id="PF07804">
    <property type="entry name" value="HipA_C"/>
    <property type="match status" value="1"/>
</dbReference>
<comment type="similarity">
    <text evidence="1">Belongs to the HipA Ser/Thr kinase family.</text>
</comment>
<dbReference type="Proteomes" id="UP000503820">
    <property type="component" value="Unassembled WGS sequence"/>
</dbReference>
<dbReference type="GO" id="GO:0005829">
    <property type="term" value="C:cytosol"/>
    <property type="evidence" value="ECO:0007669"/>
    <property type="project" value="TreeGrafter"/>
</dbReference>
<evidence type="ECO:0000256" key="2">
    <source>
        <dbReference type="ARBA" id="ARBA00022679"/>
    </source>
</evidence>
<keyword evidence="2" id="KW-0808">Transferase</keyword>
<dbReference type="AlphaFoldDB" id="A0A7J0BY37"/>
<sequence length="389" mass="42703">MLKFSLEPYLKVGEGTFASPQGKALFGSIGDSAPDRWGRVLMERREARQARLENRAPRHLLDSDYLLLVSDTARQGALRFSLTKEGPFLASDADTAIPPIINLGRLLEASTRVLNRQEVDEDIRDLVNPGASLGGARPKASVFGTDGRLRIAKFSSPHDRWNVVVWEYVCLQMAAQAGITTSGHRLEKVGEANVLILERFDRTGGGHRIPYLSAMSMLNYSDGEHGSYLELAEILRENGAAAEADLKELWRRLVFNIMVSNVDDHLRNHGFLYAGSDGWRLSPVFDLEATPTSEKARTLHTTIDMYDGTASLELALEVAQDFGLDLNTARGIAKEVAKATSRWNVLASRCGITPNEIEFMRSAFVHDDLRLGLAGGKSSPAPCSTPPAV</sequence>
<dbReference type="EMBL" id="BLVP01000043">
    <property type="protein sequence ID" value="GFM38616.1"/>
    <property type="molecule type" value="Genomic_DNA"/>
</dbReference>
<evidence type="ECO:0000313" key="5">
    <source>
        <dbReference type="EMBL" id="GFM38616.1"/>
    </source>
</evidence>
<dbReference type="InterPro" id="IPR012893">
    <property type="entry name" value="HipA-like_C"/>
</dbReference>
<comment type="caution">
    <text evidence="5">The sequence shown here is derived from an EMBL/GenBank/DDBJ whole genome shotgun (WGS) entry which is preliminary data.</text>
</comment>
<dbReference type="PANTHER" id="PTHR37419:SF8">
    <property type="entry name" value="TOXIN YJJJ"/>
    <property type="match status" value="1"/>
</dbReference>
<name>A0A7J0BY37_9BACT</name>